<gene>
    <name evidence="3" type="primary">VID24</name>
    <name evidence="3" type="ORF">AWJ20_4445</name>
</gene>
<dbReference type="PANTHER" id="PTHR14534:SF3">
    <property type="entry name" value="GID COMPLEX SUBUNIT 4 HOMOLOG"/>
    <property type="match status" value="1"/>
</dbReference>
<dbReference type="GO" id="GO:0045721">
    <property type="term" value="P:negative regulation of gluconeogenesis"/>
    <property type="evidence" value="ECO:0007669"/>
    <property type="project" value="TreeGrafter"/>
</dbReference>
<organism evidence="3 4">
    <name type="scientific">Sugiyamaella lignohabitans</name>
    <dbReference type="NCBI Taxonomy" id="796027"/>
    <lineage>
        <taxon>Eukaryota</taxon>
        <taxon>Fungi</taxon>
        <taxon>Dikarya</taxon>
        <taxon>Ascomycota</taxon>
        <taxon>Saccharomycotina</taxon>
        <taxon>Dipodascomycetes</taxon>
        <taxon>Dipodascales</taxon>
        <taxon>Trichomonascaceae</taxon>
        <taxon>Sugiyamaella</taxon>
    </lineage>
</organism>
<dbReference type="GO" id="GO:0034657">
    <property type="term" value="C:GID complex"/>
    <property type="evidence" value="ECO:0007669"/>
    <property type="project" value="TreeGrafter"/>
</dbReference>
<comment type="similarity">
    <text evidence="1">Belongs to the GID4/VID24 family.</text>
</comment>
<name>A0A167CFK7_9ASCO</name>
<feature type="compositionally biased region" description="Acidic residues" evidence="2">
    <location>
        <begin position="88"/>
        <end position="106"/>
    </location>
</feature>
<dbReference type="KEGG" id="slb:AWJ20_4445"/>
<dbReference type="Proteomes" id="UP000189580">
    <property type="component" value="Chromosome c"/>
</dbReference>
<evidence type="ECO:0000313" key="3">
    <source>
        <dbReference type="EMBL" id="ANB11624.1"/>
    </source>
</evidence>
<reference evidence="3 4" key="1">
    <citation type="submission" date="2016-02" db="EMBL/GenBank/DDBJ databases">
        <title>Complete genome sequence and transcriptome regulation of the pentose utilising yeast Sugiyamaella lignohabitans.</title>
        <authorList>
            <person name="Bellasio M."/>
            <person name="Peymann A."/>
            <person name="Valli M."/>
            <person name="Sipitzky M."/>
            <person name="Graf A."/>
            <person name="Sauer M."/>
            <person name="Marx H."/>
            <person name="Mattanovich D."/>
        </authorList>
    </citation>
    <scope>NUCLEOTIDE SEQUENCE [LARGE SCALE GENOMIC DNA]</scope>
    <source>
        <strain evidence="3 4">CBS 10342</strain>
    </source>
</reference>
<dbReference type="GO" id="GO:0005773">
    <property type="term" value="C:vacuole"/>
    <property type="evidence" value="ECO:0007669"/>
    <property type="project" value="GOC"/>
</dbReference>
<dbReference type="GO" id="GO:0006623">
    <property type="term" value="P:protein targeting to vacuole"/>
    <property type="evidence" value="ECO:0007669"/>
    <property type="project" value="TreeGrafter"/>
</dbReference>
<feature type="region of interest" description="Disordered" evidence="2">
    <location>
        <begin position="1"/>
        <end position="122"/>
    </location>
</feature>
<dbReference type="GO" id="GO:0007039">
    <property type="term" value="P:protein catabolic process in the vacuole"/>
    <property type="evidence" value="ECO:0007669"/>
    <property type="project" value="TreeGrafter"/>
</dbReference>
<evidence type="ECO:0000313" key="4">
    <source>
        <dbReference type="Proteomes" id="UP000189580"/>
    </source>
</evidence>
<protein>
    <submittedName>
        <fullName evidence="3">Glucose-induced degradation complex subunit VID24</fullName>
    </submittedName>
</protein>
<feature type="compositionally biased region" description="Basic and acidic residues" evidence="2">
    <location>
        <begin position="9"/>
        <end position="30"/>
    </location>
</feature>
<evidence type="ECO:0000256" key="1">
    <source>
        <dbReference type="ARBA" id="ARBA00061469"/>
    </source>
</evidence>
<dbReference type="EMBL" id="CP014500">
    <property type="protein sequence ID" value="ANB11624.1"/>
    <property type="molecule type" value="Genomic_DNA"/>
</dbReference>
<dbReference type="OrthoDB" id="62at2759"/>
<proteinExistence type="inferred from homology"/>
<dbReference type="RefSeq" id="XP_018734101.1">
    <property type="nucleotide sequence ID" value="XM_018881515.1"/>
</dbReference>
<dbReference type="Pfam" id="PF09783">
    <property type="entry name" value="Vac_ImportDeg"/>
    <property type="match status" value="1"/>
</dbReference>
<evidence type="ECO:0000256" key="2">
    <source>
        <dbReference type="SAM" id="MobiDB-lite"/>
    </source>
</evidence>
<sequence length="334" mass="38476">MPTPAEQQSEARPEIVPDTVADDKLNPRQPDDDEDNMAVDEESTRPGGLDKSSNGWSKKSSDPSSMKLSKLGRRLRTNASNPSGTTDTTDEMDDDNDNDNANDLDNEAGSGSLVRQKKRATKNKHVSSITNIDIYQHQFFTQRDTATTTSSFLRPGAQFSGSQQSGRFIYEVNVELKRVDMENAFICGYLRIEGLTEEHPCLITYFEGEMISEKHSFYTKREDWGADDKADIAHWARFTPWRTISKEAKDPKYVHKNYAEKSHIYMRWKECFLVPDHRIIDIQGASYAGFYYICFDQSNGSFNGFYFHRRSERYQQLDLAYCQNSGQYPRYEFR</sequence>
<dbReference type="InterPro" id="IPR018618">
    <property type="entry name" value="GID4/10-like"/>
</dbReference>
<dbReference type="AlphaFoldDB" id="A0A167CFK7"/>
<accession>A0A167CFK7</accession>
<dbReference type="GO" id="GO:0043161">
    <property type="term" value="P:proteasome-mediated ubiquitin-dependent protein catabolic process"/>
    <property type="evidence" value="ECO:0007669"/>
    <property type="project" value="TreeGrafter"/>
</dbReference>
<keyword evidence="4" id="KW-1185">Reference proteome</keyword>
<feature type="compositionally biased region" description="Acidic residues" evidence="2">
    <location>
        <begin position="31"/>
        <end position="41"/>
    </location>
</feature>
<dbReference type="PANTHER" id="PTHR14534">
    <property type="entry name" value="VACUOLAR IMPORT AND DEGRADATION PROTEIN 24"/>
    <property type="match status" value="1"/>
</dbReference>
<dbReference type="GeneID" id="30036578"/>
<feature type="compositionally biased region" description="Polar residues" evidence="2">
    <location>
        <begin position="51"/>
        <end position="67"/>
    </location>
</feature>